<dbReference type="GeneID" id="43585544"/>
<name>A0AAJ8LK73_9TREE</name>
<evidence type="ECO:0008006" key="4">
    <source>
        <dbReference type="Google" id="ProtNLM"/>
    </source>
</evidence>
<dbReference type="SUPFAM" id="SSF103107">
    <property type="entry name" value="Hypothetical protein c14orf129, hspc210"/>
    <property type="match status" value="1"/>
</dbReference>
<sequence length="177" mass="19610">MSLNTSNILLNPLPELQQAFSNNSFGIDSYRLRAEECYPSTPAEIELVRKEVEKNGGGVGGISERVVGRGWMKLLDEEGQGWVRLDRSGWTIESATGQPPLLSKIGKTYESLETLLIDTSRAYAEAMNKEIWKRFEGHPGLQEDPHEQDEGEAAKENGQVDEGDDTGKNEVGQCQGR</sequence>
<dbReference type="RefSeq" id="XP_031864330.2">
    <property type="nucleotide sequence ID" value="XM_032001440.2"/>
</dbReference>
<dbReference type="EMBL" id="CP144055">
    <property type="protein sequence ID" value="WWD18599.1"/>
    <property type="molecule type" value="Genomic_DNA"/>
</dbReference>
<keyword evidence="3" id="KW-1185">Reference proteome</keyword>
<dbReference type="AlphaFoldDB" id="A0AAJ8LK73"/>
<reference evidence="2" key="1">
    <citation type="submission" date="2017-08" db="EMBL/GenBank/DDBJ databases">
        <authorList>
            <person name="Cuomo C."/>
            <person name="Billmyre B."/>
            <person name="Heitman J."/>
        </authorList>
    </citation>
    <scope>NUCLEOTIDE SEQUENCE</scope>
    <source>
        <strain evidence="2">CBS 12478</strain>
    </source>
</reference>
<dbReference type="KEGG" id="ksn:43585544"/>
<evidence type="ECO:0000256" key="1">
    <source>
        <dbReference type="SAM" id="MobiDB-lite"/>
    </source>
</evidence>
<proteinExistence type="predicted"/>
<dbReference type="InterPro" id="IPR023231">
    <property type="entry name" value="GSKIP_dom_sf"/>
</dbReference>
<dbReference type="Proteomes" id="UP000322225">
    <property type="component" value="Chromosome 5"/>
</dbReference>
<gene>
    <name evidence="2" type="ORF">CI109_103052</name>
</gene>
<organism evidence="2 3">
    <name type="scientific">Kwoniella shandongensis</name>
    <dbReference type="NCBI Taxonomy" id="1734106"/>
    <lineage>
        <taxon>Eukaryota</taxon>
        <taxon>Fungi</taxon>
        <taxon>Dikarya</taxon>
        <taxon>Basidiomycota</taxon>
        <taxon>Agaricomycotina</taxon>
        <taxon>Tremellomycetes</taxon>
        <taxon>Tremellales</taxon>
        <taxon>Cryptococcaceae</taxon>
        <taxon>Kwoniella</taxon>
    </lineage>
</organism>
<accession>A0AAJ8LK73</accession>
<evidence type="ECO:0000313" key="2">
    <source>
        <dbReference type="EMBL" id="WWD18599.1"/>
    </source>
</evidence>
<feature type="region of interest" description="Disordered" evidence="1">
    <location>
        <begin position="136"/>
        <end position="177"/>
    </location>
</feature>
<protein>
    <recommendedName>
        <fullName evidence="4">GSKIP domain-containing protein</fullName>
    </recommendedName>
</protein>
<evidence type="ECO:0000313" key="3">
    <source>
        <dbReference type="Proteomes" id="UP000322225"/>
    </source>
</evidence>
<reference evidence="2" key="2">
    <citation type="submission" date="2024-01" db="EMBL/GenBank/DDBJ databases">
        <title>Comparative genomics of Cryptococcus and Kwoniella reveals pathogenesis evolution and contrasting modes of karyotype evolution via chromosome fusion or intercentromeric recombination.</title>
        <authorList>
            <person name="Coelho M.A."/>
            <person name="David-Palma M."/>
            <person name="Shea T."/>
            <person name="Bowers K."/>
            <person name="McGinley-Smith S."/>
            <person name="Mohammad A.W."/>
            <person name="Gnirke A."/>
            <person name="Yurkov A.M."/>
            <person name="Nowrousian M."/>
            <person name="Sun S."/>
            <person name="Cuomo C.A."/>
            <person name="Heitman J."/>
        </authorList>
    </citation>
    <scope>NUCLEOTIDE SEQUENCE</scope>
    <source>
        <strain evidence="2">CBS 12478</strain>
    </source>
</reference>
<feature type="compositionally biased region" description="Basic and acidic residues" evidence="1">
    <location>
        <begin position="136"/>
        <end position="145"/>
    </location>
</feature>